<accession>A0A1H3J0Y4</accession>
<evidence type="ECO:0000313" key="2">
    <source>
        <dbReference type="Proteomes" id="UP000198647"/>
    </source>
</evidence>
<reference evidence="1 2" key="1">
    <citation type="submission" date="2016-10" db="EMBL/GenBank/DDBJ databases">
        <authorList>
            <person name="Varghese N."/>
            <person name="Submissions S."/>
        </authorList>
    </citation>
    <scope>NUCLEOTIDE SEQUENCE [LARGE SCALE GENOMIC DNA]</scope>
    <source>
        <strain evidence="1 2">DSM 20748</strain>
    </source>
</reference>
<dbReference type="Pfam" id="PF15781">
    <property type="entry name" value="ParE-like_toxin"/>
    <property type="match status" value="1"/>
</dbReference>
<gene>
    <name evidence="1" type="ORF">SAMN04488081_2657</name>
</gene>
<dbReference type="InterPro" id="IPR035093">
    <property type="entry name" value="RelE/ParE_toxin_dom_sf"/>
</dbReference>
<name>A0A1H3J0Y4_9BACI</name>
<keyword evidence="2" id="KW-1185">Reference proteome</keyword>
<proteinExistence type="predicted"/>
<dbReference type="RefSeq" id="WP_093108229.1">
    <property type="nucleotide sequence ID" value="NZ_FNOS01000010.1"/>
</dbReference>
<protein>
    <submittedName>
        <fullName evidence="1">ParE-like toxin of type II toxin-antitoxin system</fullName>
    </submittedName>
</protein>
<comment type="caution">
    <text evidence="1">The sequence shown here is derived from an EMBL/GenBank/DDBJ whole genome shotgun (WGS) entry which is preliminary data.</text>
</comment>
<dbReference type="InterPro" id="IPR031552">
    <property type="entry name" value="ParE-like_toxin"/>
</dbReference>
<dbReference type="Gene3D" id="3.30.2310.20">
    <property type="entry name" value="RelE-like"/>
    <property type="match status" value="1"/>
</dbReference>
<organism evidence="1 2">
    <name type="scientific">Salimicrobium album</name>
    <dbReference type="NCBI Taxonomy" id="50717"/>
    <lineage>
        <taxon>Bacteria</taxon>
        <taxon>Bacillati</taxon>
        <taxon>Bacillota</taxon>
        <taxon>Bacilli</taxon>
        <taxon>Bacillales</taxon>
        <taxon>Bacillaceae</taxon>
        <taxon>Salimicrobium</taxon>
    </lineage>
</organism>
<sequence length="100" mass="11605">MEKAKLKVQNPAKKFFKKIKNKQLKCKYEDAIETICLDPYQAGDPKTGDLAGVYGYDIRHNKIGYELAYTIEEDNDGNTVVILHAGTREQFYKELKRYLQ</sequence>
<dbReference type="EMBL" id="FNOS01000010">
    <property type="protein sequence ID" value="SDY33611.1"/>
    <property type="molecule type" value="Genomic_DNA"/>
</dbReference>
<evidence type="ECO:0000313" key="1">
    <source>
        <dbReference type="EMBL" id="SDY33611.1"/>
    </source>
</evidence>
<dbReference type="SUPFAM" id="SSF143011">
    <property type="entry name" value="RelE-like"/>
    <property type="match status" value="1"/>
</dbReference>
<dbReference type="Proteomes" id="UP000198647">
    <property type="component" value="Unassembled WGS sequence"/>
</dbReference>